<dbReference type="InterPro" id="IPR037124">
    <property type="entry name" value="Chaperonin_GroES_sf"/>
</dbReference>
<dbReference type="GO" id="GO:0044183">
    <property type="term" value="F:protein folding chaperone"/>
    <property type="evidence" value="ECO:0007669"/>
    <property type="project" value="InterPro"/>
</dbReference>
<comment type="caution">
    <text evidence="4">The sequence shown here is derived from an EMBL/GenBank/DDBJ whole genome shotgun (WGS) entry which is preliminary data.</text>
</comment>
<dbReference type="Pfam" id="PF00166">
    <property type="entry name" value="Cpn10"/>
    <property type="match status" value="1"/>
</dbReference>
<dbReference type="Gene3D" id="2.30.33.40">
    <property type="entry name" value="GroES chaperonin"/>
    <property type="match status" value="1"/>
</dbReference>
<proteinExistence type="inferred from homology"/>
<dbReference type="InterPro" id="IPR011032">
    <property type="entry name" value="GroES-like_sf"/>
</dbReference>
<accession>A0AAW1PIH4</accession>
<evidence type="ECO:0000256" key="3">
    <source>
        <dbReference type="RuleBase" id="RU003479"/>
    </source>
</evidence>
<dbReference type="AlphaFoldDB" id="A0AAW1PIH4"/>
<dbReference type="SMART" id="SM00883">
    <property type="entry name" value="Cpn10"/>
    <property type="match status" value="1"/>
</dbReference>
<dbReference type="GO" id="GO:0009507">
    <property type="term" value="C:chloroplast"/>
    <property type="evidence" value="ECO:0007669"/>
    <property type="project" value="TreeGrafter"/>
</dbReference>
<comment type="similarity">
    <text evidence="1 3">Belongs to the GroES chaperonin family.</text>
</comment>
<dbReference type="InterPro" id="IPR020818">
    <property type="entry name" value="Chaperonin_GroES"/>
</dbReference>
<dbReference type="InterPro" id="IPR018369">
    <property type="entry name" value="Chaprnonin_Cpn10_CS"/>
</dbReference>
<sequence length="146" mass="15330">MQASISSMPAPLSACSRGSSYHFAGLCSTAPRRRQQSVSVRAAAAAPAKERVQLDISKMAPLGDRLLVQPEGNKDRTEGGLLLTAGTTQPIQDAVVGKVLAVGEEVELDVKVGDNVLFSKYSTTDVKVPDGEVCFVAQKSVLATLT</sequence>
<name>A0AAW1PIH4_9CHLO</name>
<dbReference type="PRINTS" id="PR00297">
    <property type="entry name" value="CHAPERONIN10"/>
</dbReference>
<keyword evidence="2 3" id="KW-0143">Chaperone</keyword>
<evidence type="ECO:0000256" key="1">
    <source>
        <dbReference type="ARBA" id="ARBA00006975"/>
    </source>
</evidence>
<dbReference type="SUPFAM" id="SSF50129">
    <property type="entry name" value="GroES-like"/>
    <property type="match status" value="1"/>
</dbReference>
<evidence type="ECO:0000256" key="2">
    <source>
        <dbReference type="ARBA" id="ARBA00023186"/>
    </source>
</evidence>
<dbReference type="GO" id="GO:0051087">
    <property type="term" value="F:protein-folding chaperone binding"/>
    <property type="evidence" value="ECO:0007669"/>
    <property type="project" value="TreeGrafter"/>
</dbReference>
<dbReference type="GO" id="GO:0046872">
    <property type="term" value="F:metal ion binding"/>
    <property type="evidence" value="ECO:0007669"/>
    <property type="project" value="TreeGrafter"/>
</dbReference>
<reference evidence="4 5" key="1">
    <citation type="journal article" date="2024" name="Nat. Commun.">
        <title>Phylogenomics reveals the evolutionary origins of lichenization in chlorophyte algae.</title>
        <authorList>
            <person name="Puginier C."/>
            <person name="Libourel C."/>
            <person name="Otte J."/>
            <person name="Skaloud P."/>
            <person name="Haon M."/>
            <person name="Grisel S."/>
            <person name="Petersen M."/>
            <person name="Berrin J.G."/>
            <person name="Delaux P.M."/>
            <person name="Dal Grande F."/>
            <person name="Keller J."/>
        </authorList>
    </citation>
    <scope>NUCLEOTIDE SEQUENCE [LARGE SCALE GENOMIC DNA]</scope>
    <source>
        <strain evidence="4 5">SAG 2036</strain>
    </source>
</reference>
<gene>
    <name evidence="4" type="ORF">WJX73_002475</name>
</gene>
<dbReference type="GO" id="GO:0051082">
    <property type="term" value="F:unfolded protein binding"/>
    <property type="evidence" value="ECO:0007669"/>
    <property type="project" value="TreeGrafter"/>
</dbReference>
<dbReference type="GO" id="GO:0005524">
    <property type="term" value="F:ATP binding"/>
    <property type="evidence" value="ECO:0007669"/>
    <property type="project" value="InterPro"/>
</dbReference>
<dbReference type="CDD" id="cd00320">
    <property type="entry name" value="cpn10"/>
    <property type="match status" value="1"/>
</dbReference>
<dbReference type="GO" id="GO:0005739">
    <property type="term" value="C:mitochondrion"/>
    <property type="evidence" value="ECO:0007669"/>
    <property type="project" value="TreeGrafter"/>
</dbReference>
<dbReference type="EMBL" id="JALJOQ010000023">
    <property type="protein sequence ID" value="KAK9808417.1"/>
    <property type="molecule type" value="Genomic_DNA"/>
</dbReference>
<evidence type="ECO:0000313" key="4">
    <source>
        <dbReference type="EMBL" id="KAK9808417.1"/>
    </source>
</evidence>
<dbReference type="PROSITE" id="PS00681">
    <property type="entry name" value="CHAPERONINS_CPN10"/>
    <property type="match status" value="1"/>
</dbReference>
<organism evidence="4 5">
    <name type="scientific">Symbiochloris irregularis</name>
    <dbReference type="NCBI Taxonomy" id="706552"/>
    <lineage>
        <taxon>Eukaryota</taxon>
        <taxon>Viridiplantae</taxon>
        <taxon>Chlorophyta</taxon>
        <taxon>core chlorophytes</taxon>
        <taxon>Trebouxiophyceae</taxon>
        <taxon>Trebouxiales</taxon>
        <taxon>Trebouxiaceae</taxon>
        <taxon>Symbiochloris</taxon>
    </lineage>
</organism>
<keyword evidence="5" id="KW-1185">Reference proteome</keyword>
<dbReference type="Proteomes" id="UP001465755">
    <property type="component" value="Unassembled WGS sequence"/>
</dbReference>
<dbReference type="PANTHER" id="PTHR10772:SF63">
    <property type="entry name" value="20 KDA CHAPERONIN, CHLOROPLASTIC"/>
    <property type="match status" value="1"/>
</dbReference>
<evidence type="ECO:0000313" key="5">
    <source>
        <dbReference type="Proteomes" id="UP001465755"/>
    </source>
</evidence>
<dbReference type="PANTHER" id="PTHR10772">
    <property type="entry name" value="10 KDA HEAT SHOCK PROTEIN"/>
    <property type="match status" value="1"/>
</dbReference>
<protein>
    <submittedName>
        <fullName evidence="4">Uncharacterized protein</fullName>
    </submittedName>
</protein>